<gene>
    <name evidence="1" type="ORF">BIFADO_01859</name>
</gene>
<dbReference type="EMBL" id="AAXD02000053">
    <property type="protein sequence ID" value="EDN82481.1"/>
    <property type="molecule type" value="Genomic_DNA"/>
</dbReference>
<protein>
    <recommendedName>
        <fullName evidence="3">Restriction endonuclease type IV Mrr domain-containing protein</fullName>
    </recommendedName>
</protein>
<dbReference type="Proteomes" id="UP000003773">
    <property type="component" value="Unassembled WGS sequence"/>
</dbReference>
<evidence type="ECO:0008006" key="3">
    <source>
        <dbReference type="Google" id="ProtNLM"/>
    </source>
</evidence>
<comment type="caution">
    <text evidence="1">The sequence shown here is derived from an EMBL/GenBank/DDBJ whole genome shotgun (WGS) entry which is preliminary data.</text>
</comment>
<organism evidence="1 2">
    <name type="scientific">Bifidobacterium adolescentis L2-32</name>
    <dbReference type="NCBI Taxonomy" id="411481"/>
    <lineage>
        <taxon>Bacteria</taxon>
        <taxon>Bacillati</taxon>
        <taxon>Actinomycetota</taxon>
        <taxon>Actinomycetes</taxon>
        <taxon>Bifidobacteriales</taxon>
        <taxon>Bifidobacteriaceae</taxon>
        <taxon>Bifidobacterium</taxon>
    </lineage>
</organism>
<dbReference type="AlphaFoldDB" id="A7A7M0"/>
<sequence>MTMPGRIPWERISGDEAETIIAVYVCRENPDAVKVRPSRGDGGIDLLCKRDDDTYDVYQVKKFATNLSSGQKTQILNSWEKAQKFFDEHHWTMSNWYLVLPLDPTPENILWFKETIQSRSSFKCHWLGLANVEAWASAMPEVYDYYMADGREAVDQRIKSLLKAAQKPDLRDSKELTKKLFEDAEFLSKIDPHYAYSVRLISKYDKNGFTFSNRPNLMYSEIMTNSEGYSVVIEAIAKYKAAPDFSPLKTSCTLYAETPEDKKKLHDFVKYGTPFNELPVKNIKENLKLPALEMQQDEMFSRIGLLGQIDPHPLTLVLISDDTHIALEQKSRTSGRIGGEWTGEDKSGAIHIRLRTEANSLETTLEITPHLTSLSGSEVLPAFKAIDFLYTNSQSKNLELQTLHGKSIYSNPTSTNMQILDQETILPWYELLLSLKEIHDEALVDFQCPDFASLNEKQVQRWKEIEHLLKGECVIRHWDTIKICRESDKPVALPAGIAVLSELIATIGTQRIPLGYTQRLLNAAFMDIPKNNENEYILHSEASICDLLIEQKIAIKPEDRDKISHVFIGPLLDLSEYTKNMAPIQ</sequence>
<name>A7A7M0_BIFAD</name>
<accession>A7A7M0</accession>
<dbReference type="HOGENOM" id="CLU_033217_0_0_11"/>
<reference evidence="1 2" key="1">
    <citation type="submission" date="2007-04" db="EMBL/GenBank/DDBJ databases">
        <authorList>
            <person name="Fulton L."/>
            <person name="Clifton S."/>
            <person name="Fulton B."/>
            <person name="Xu J."/>
            <person name="Minx P."/>
            <person name="Pepin K.H."/>
            <person name="Johnson M."/>
            <person name="Thiruvilangam P."/>
            <person name="Bhonagiri V."/>
            <person name="Nash W.E."/>
            <person name="Mardis E.R."/>
            <person name="Wilson R.K."/>
        </authorList>
    </citation>
    <scope>NUCLEOTIDE SEQUENCE [LARGE SCALE GENOMIC DNA]</scope>
    <source>
        <strain evidence="1 2">L2-32</strain>
    </source>
</reference>
<reference evidence="1 2" key="2">
    <citation type="submission" date="2007-05" db="EMBL/GenBank/DDBJ databases">
        <title>Draft genome sequence of Bifidobacterium adolescentis (L2-32).</title>
        <authorList>
            <person name="Sudarsanam P."/>
            <person name="Ley R."/>
            <person name="Guruge J."/>
            <person name="Turnbaugh P.J."/>
            <person name="Mahowald M."/>
            <person name="Liep D."/>
            <person name="Gordon J."/>
        </authorList>
    </citation>
    <scope>NUCLEOTIDE SEQUENCE [LARGE SCALE GENOMIC DNA]</scope>
    <source>
        <strain evidence="1 2">L2-32</strain>
    </source>
</reference>
<proteinExistence type="predicted"/>
<evidence type="ECO:0000313" key="2">
    <source>
        <dbReference type="Proteomes" id="UP000003773"/>
    </source>
</evidence>
<evidence type="ECO:0000313" key="1">
    <source>
        <dbReference type="EMBL" id="EDN82481.1"/>
    </source>
</evidence>